<dbReference type="eggNOG" id="KOG4645">
    <property type="taxonomic scope" value="Eukaryota"/>
</dbReference>
<dbReference type="Pfam" id="PF00069">
    <property type="entry name" value="Pkinase"/>
    <property type="match status" value="1"/>
</dbReference>
<dbReference type="GO" id="GO:0000165">
    <property type="term" value="P:MAPK cascade"/>
    <property type="evidence" value="ECO:0007669"/>
    <property type="project" value="UniProtKB-ARBA"/>
</dbReference>
<dbReference type="PANTHER" id="PTHR48016">
    <property type="entry name" value="MAP KINASE KINASE KINASE SSK2-RELATED-RELATED"/>
    <property type="match status" value="1"/>
</dbReference>
<dbReference type="GO" id="GO:0004672">
    <property type="term" value="F:protein kinase activity"/>
    <property type="evidence" value="ECO:0007669"/>
    <property type="project" value="InterPro"/>
</dbReference>
<dbReference type="InterPro" id="IPR000719">
    <property type="entry name" value="Prot_kinase_dom"/>
</dbReference>
<dbReference type="PROSITE" id="PS00108">
    <property type="entry name" value="PROTEIN_KINASE_ST"/>
    <property type="match status" value="1"/>
</dbReference>
<gene>
    <name evidence="7" type="ORF">AMAG_04639</name>
</gene>
<dbReference type="EMBL" id="GG745332">
    <property type="protein sequence ID" value="KNE57788.1"/>
    <property type="molecule type" value="Genomic_DNA"/>
</dbReference>
<dbReference type="PROSITE" id="PS50011">
    <property type="entry name" value="PROTEIN_KINASE_DOM"/>
    <property type="match status" value="1"/>
</dbReference>
<dbReference type="Proteomes" id="UP000054350">
    <property type="component" value="Unassembled WGS sequence"/>
</dbReference>
<dbReference type="GO" id="GO:0005524">
    <property type="term" value="F:ATP binding"/>
    <property type="evidence" value="ECO:0007669"/>
    <property type="project" value="UniProtKB-KW"/>
</dbReference>
<dbReference type="VEuPathDB" id="FungiDB:AMAG_04639"/>
<evidence type="ECO:0000256" key="2">
    <source>
        <dbReference type="ARBA" id="ARBA00022741"/>
    </source>
</evidence>
<reference evidence="8" key="2">
    <citation type="submission" date="2009-11" db="EMBL/GenBank/DDBJ databases">
        <title>The Genome Sequence of Allomyces macrogynus strain ATCC 38327.</title>
        <authorList>
            <consortium name="The Broad Institute Genome Sequencing Platform"/>
            <person name="Russ C."/>
            <person name="Cuomo C."/>
            <person name="Shea T."/>
            <person name="Young S.K."/>
            <person name="Zeng Q."/>
            <person name="Koehrsen M."/>
            <person name="Haas B."/>
            <person name="Borodovsky M."/>
            <person name="Guigo R."/>
            <person name="Alvarado L."/>
            <person name="Berlin A."/>
            <person name="Borenstein D."/>
            <person name="Chen Z."/>
            <person name="Engels R."/>
            <person name="Freedman E."/>
            <person name="Gellesch M."/>
            <person name="Goldberg J."/>
            <person name="Griggs A."/>
            <person name="Gujja S."/>
            <person name="Heiman D."/>
            <person name="Hepburn T."/>
            <person name="Howarth C."/>
            <person name="Jen D."/>
            <person name="Larson L."/>
            <person name="Lewis B."/>
            <person name="Mehta T."/>
            <person name="Park D."/>
            <person name="Pearson M."/>
            <person name="Roberts A."/>
            <person name="Saif S."/>
            <person name="Shenoy N."/>
            <person name="Sisk P."/>
            <person name="Stolte C."/>
            <person name="Sykes S."/>
            <person name="Walk T."/>
            <person name="White J."/>
            <person name="Yandava C."/>
            <person name="Burger G."/>
            <person name="Gray M.W."/>
            <person name="Holland P.W.H."/>
            <person name="King N."/>
            <person name="Lang F.B.F."/>
            <person name="Roger A.J."/>
            <person name="Ruiz-Trillo I."/>
            <person name="Lander E."/>
            <person name="Nusbaum C."/>
        </authorList>
    </citation>
    <scope>NUCLEOTIDE SEQUENCE [LARGE SCALE GENOMIC DNA]</scope>
    <source>
        <strain evidence="8">ATCC 38327</strain>
    </source>
</reference>
<keyword evidence="4" id="KW-0067">ATP-binding</keyword>
<dbReference type="STRING" id="578462.A0A0L0S5H4"/>
<dbReference type="InterPro" id="IPR008271">
    <property type="entry name" value="Ser/Thr_kinase_AS"/>
</dbReference>
<feature type="region of interest" description="Disordered" evidence="5">
    <location>
        <begin position="558"/>
        <end position="597"/>
    </location>
</feature>
<evidence type="ECO:0000256" key="1">
    <source>
        <dbReference type="ARBA" id="ARBA00022679"/>
    </source>
</evidence>
<keyword evidence="3 7" id="KW-0418">Kinase</keyword>
<feature type="region of interest" description="Disordered" evidence="5">
    <location>
        <begin position="78"/>
        <end position="200"/>
    </location>
</feature>
<evidence type="ECO:0000313" key="8">
    <source>
        <dbReference type="Proteomes" id="UP000054350"/>
    </source>
</evidence>
<keyword evidence="1" id="KW-0808">Transferase</keyword>
<protein>
    <submittedName>
        <fullName evidence="7">STE/STE11 protein kinase</fullName>
    </submittedName>
</protein>
<feature type="region of interest" description="Disordered" evidence="5">
    <location>
        <begin position="478"/>
        <end position="511"/>
    </location>
</feature>
<proteinExistence type="predicted"/>
<dbReference type="SMART" id="SM00220">
    <property type="entry name" value="S_TKc"/>
    <property type="match status" value="1"/>
</dbReference>
<dbReference type="OrthoDB" id="1043025at2759"/>
<keyword evidence="8" id="KW-1185">Reference proteome</keyword>
<feature type="compositionally biased region" description="Basic residues" evidence="5">
    <location>
        <begin position="102"/>
        <end position="121"/>
    </location>
</feature>
<evidence type="ECO:0000256" key="4">
    <source>
        <dbReference type="ARBA" id="ARBA00022840"/>
    </source>
</evidence>
<dbReference type="InterPro" id="IPR050538">
    <property type="entry name" value="MAP_kinase_kinase_kinase"/>
</dbReference>
<accession>A0A0L0S5H4</accession>
<evidence type="ECO:0000256" key="3">
    <source>
        <dbReference type="ARBA" id="ARBA00022777"/>
    </source>
</evidence>
<evidence type="ECO:0000313" key="7">
    <source>
        <dbReference type="EMBL" id="KNE57788.1"/>
    </source>
</evidence>
<evidence type="ECO:0000259" key="6">
    <source>
        <dbReference type="PROSITE" id="PS50011"/>
    </source>
</evidence>
<organism evidence="7 8">
    <name type="scientific">Allomyces macrogynus (strain ATCC 38327)</name>
    <name type="common">Allomyces javanicus var. macrogynus</name>
    <dbReference type="NCBI Taxonomy" id="578462"/>
    <lineage>
        <taxon>Eukaryota</taxon>
        <taxon>Fungi</taxon>
        <taxon>Fungi incertae sedis</taxon>
        <taxon>Blastocladiomycota</taxon>
        <taxon>Blastocladiomycetes</taxon>
        <taxon>Blastocladiales</taxon>
        <taxon>Blastocladiaceae</taxon>
        <taxon>Allomyces</taxon>
    </lineage>
</organism>
<dbReference type="SUPFAM" id="SSF56112">
    <property type="entry name" value="Protein kinase-like (PK-like)"/>
    <property type="match status" value="1"/>
</dbReference>
<dbReference type="Gene3D" id="1.10.510.10">
    <property type="entry name" value="Transferase(Phosphotransferase) domain 1"/>
    <property type="match status" value="2"/>
</dbReference>
<feature type="compositionally biased region" description="Pro residues" evidence="5">
    <location>
        <begin position="490"/>
        <end position="501"/>
    </location>
</feature>
<keyword evidence="2" id="KW-0547">Nucleotide-binding</keyword>
<dbReference type="PANTHER" id="PTHR48016:SF56">
    <property type="entry name" value="MAPKK KINASE"/>
    <property type="match status" value="1"/>
</dbReference>
<feature type="compositionally biased region" description="Acidic residues" evidence="5">
    <location>
        <begin position="189"/>
        <end position="200"/>
    </location>
</feature>
<feature type="domain" description="Protein kinase" evidence="6">
    <location>
        <begin position="212"/>
        <end position="672"/>
    </location>
</feature>
<sequence>MAGVLLQKLLAAAGAPLSPTPPLEPNDELFQLALLKLSIFMYHANDLPLRLRYRGQLPHAADLRALFVYRQDVPDLHLSQNRRKRMGRSPSEARSRATLHSSRSRSRSRSHSPHPAARRRSGSTLSGADVPAAVAPSPPQTPGSASSPGTGWIRPWLWWPGTPRNTTTADAEPEPVTDGDEPRASLAPDVEDDPLADPEDGDEVEIDVGLRWRLDNLIGQGVVGLVYRGVLIPDPPAQPVPVAVKHLHLPSANPHLNTRNFEQLIAALSLVDHPNIVSYYGSHVMDEDCFLFMDYCEGGTLADWIRRNGPMADLPILAHWIKQMVQGLAFMHAHGIVHRDVKSSNIMIKDGVLKIADFSSSKLHGLCCRKVHDARVVGTPSYLAPEIVAGNQTVEIKGACDIWSLGATIYELILGKPPFSEVDNVWSLYFILGKYAGINIPPPRKSWRLQRLVADLVSTGWQFGHALLPTSPTSSLLGLTTPSPLAVPTTPAPDDPTPPTPGADGDADDSIKSTHSEALGALLGHPARPGQQYRYTSGDAVGLESAQEQNLVMTPADEVGDDPLAAAGAAIPDVPPIPPEYQANDSAGEDETEEAPHQQRYGYVVGRDARGLPVYKWMEPMFPMVPGHHPLLSQLCQTGHVDPLVLDFVERCLAWDPRKRATAQALLAHPLIRHLP</sequence>
<dbReference type="AlphaFoldDB" id="A0A0L0S5H4"/>
<evidence type="ECO:0000256" key="5">
    <source>
        <dbReference type="SAM" id="MobiDB-lite"/>
    </source>
</evidence>
<dbReference type="InterPro" id="IPR011009">
    <property type="entry name" value="Kinase-like_dom_sf"/>
</dbReference>
<reference evidence="7 8" key="1">
    <citation type="submission" date="2009-11" db="EMBL/GenBank/DDBJ databases">
        <title>Annotation of Allomyces macrogynus ATCC 38327.</title>
        <authorList>
            <consortium name="The Broad Institute Genome Sequencing Platform"/>
            <person name="Russ C."/>
            <person name="Cuomo C."/>
            <person name="Burger G."/>
            <person name="Gray M.W."/>
            <person name="Holland P.W.H."/>
            <person name="King N."/>
            <person name="Lang F.B.F."/>
            <person name="Roger A.J."/>
            <person name="Ruiz-Trillo I."/>
            <person name="Young S.K."/>
            <person name="Zeng Q."/>
            <person name="Gargeya S."/>
            <person name="Fitzgerald M."/>
            <person name="Haas B."/>
            <person name="Abouelleil A."/>
            <person name="Alvarado L."/>
            <person name="Arachchi H.M."/>
            <person name="Berlin A."/>
            <person name="Chapman S.B."/>
            <person name="Gearin G."/>
            <person name="Goldberg J."/>
            <person name="Griggs A."/>
            <person name="Gujja S."/>
            <person name="Hansen M."/>
            <person name="Heiman D."/>
            <person name="Howarth C."/>
            <person name="Larimer J."/>
            <person name="Lui A."/>
            <person name="MacDonald P.J.P."/>
            <person name="McCowen C."/>
            <person name="Montmayeur A."/>
            <person name="Murphy C."/>
            <person name="Neiman D."/>
            <person name="Pearson M."/>
            <person name="Priest M."/>
            <person name="Roberts A."/>
            <person name="Saif S."/>
            <person name="Shea T."/>
            <person name="Sisk P."/>
            <person name="Stolte C."/>
            <person name="Sykes S."/>
            <person name="Wortman J."/>
            <person name="Nusbaum C."/>
            <person name="Birren B."/>
        </authorList>
    </citation>
    <scope>NUCLEOTIDE SEQUENCE [LARGE SCALE GENOMIC DNA]</scope>
    <source>
        <strain evidence="7 8">ATCC 38327</strain>
    </source>
</reference>
<name>A0A0L0S5H4_ALLM3</name>